<name>A0A9X1NDK1_9ACTN</name>
<organism evidence="4 5">
    <name type="scientific">Kineosporia babensis</name>
    <dbReference type="NCBI Taxonomy" id="499548"/>
    <lineage>
        <taxon>Bacteria</taxon>
        <taxon>Bacillati</taxon>
        <taxon>Actinomycetota</taxon>
        <taxon>Actinomycetes</taxon>
        <taxon>Kineosporiales</taxon>
        <taxon>Kineosporiaceae</taxon>
        <taxon>Kineosporia</taxon>
    </lineage>
</organism>
<gene>
    <name evidence="4" type="ORF">LR394_20035</name>
</gene>
<dbReference type="SUPFAM" id="SSF51126">
    <property type="entry name" value="Pectin lyase-like"/>
    <property type="match status" value="1"/>
</dbReference>
<sequence>MSAKRFRVISGLAAVVLAGGLVTAFGVSGVTAAERPAGGKEVEGLAARSARVDPDRQAEIVAGEDRRVTQALLNAQVKKEKKITGPYRAQPNGQFTLVLTARRKPYSWTDLRKLSADKLVPQADGSFLLREHILVGPGATLSISPSRPLKIKMSSGPEGFTSIVTDGGRIRLNGSATAPISIQSWDESHGRPDTRLSDGRAYVRASGQLVVSYTKFNRLGFWSGRTGGVSVVSASSTPNTELNGNAATGVTDDPVAKRATSHTDILPAGKLPSTLQEDESGSFASAIQNATMTGNAFGLFISGSSGPRVTDSVISKSLVDGLVLHRNVDSATVTGVRVERSAVDGVVINRNVEGSVLNLLDVRENGRDGVVISGSPMADGPSPSGAAVRPFGNNVLTTSKSSNNGRIGVHVAGGVALTVQGNTVTGGHSGIVVSDRAKDILLSSNTVKDAKVNGIQVRDESKVELTSNNVIGAATGVHVRDAVATLRDNSTSGATLHAFTFVGAVAGSVANGNQLRGSGTSAIDTVRVSGDQPQLIEIDDSGWSRTVTKDSLLSILLHPLTMVWIGVGLLLLLMSRPRRGGTRTPYLADPLLGKGGPTGEHPPASEAARERENPVQTHEKPEVPHYEKLPYETPQDEPQPSELPQYEMPQPEEEPAAKRDRRRREERTYEPEPATLLPFDQPDRPDQHQYAQVPEPRPVRGTRPMRAPHPANEPVASSDSVQDPDAWAPNPVAVPVPTPVRNPTTLPRNPAAPPRNPITPEPTPARNPATTPMPESRPVRRAEPQPTRHPEPQPEPTREPAVARNETLRRSVPKLKPRRNPTHRPALDLDLEPPVAADWRNQVTRPRQQPDAEVDVREGREAASPELTPAVGTTVIDLAIAESRRNPVPPRRRRVVGR</sequence>
<evidence type="ECO:0000256" key="2">
    <source>
        <dbReference type="SAM" id="Phobius"/>
    </source>
</evidence>
<keyword evidence="2" id="KW-0812">Transmembrane</keyword>
<feature type="compositionally biased region" description="Basic residues" evidence="1">
    <location>
        <begin position="811"/>
        <end position="822"/>
    </location>
</feature>
<feature type="compositionally biased region" description="Basic and acidic residues" evidence="1">
    <location>
        <begin position="607"/>
        <end position="630"/>
    </location>
</feature>
<proteinExistence type="predicted"/>
<feature type="transmembrane region" description="Helical" evidence="2">
    <location>
        <begin position="552"/>
        <end position="573"/>
    </location>
</feature>
<keyword evidence="2" id="KW-1133">Transmembrane helix</keyword>
<dbReference type="InterPro" id="IPR011050">
    <property type="entry name" value="Pectin_lyase_fold/virulence"/>
</dbReference>
<keyword evidence="2" id="KW-0472">Membrane</keyword>
<feature type="region of interest" description="Disordered" evidence="1">
    <location>
        <begin position="584"/>
        <end position="870"/>
    </location>
</feature>
<evidence type="ECO:0000256" key="1">
    <source>
        <dbReference type="SAM" id="MobiDB-lite"/>
    </source>
</evidence>
<keyword evidence="5" id="KW-1185">Reference proteome</keyword>
<feature type="domain" description="Right handed beta helix" evidence="3">
    <location>
        <begin position="370"/>
        <end position="489"/>
    </location>
</feature>
<evidence type="ECO:0000313" key="4">
    <source>
        <dbReference type="EMBL" id="MCD5313202.1"/>
    </source>
</evidence>
<feature type="compositionally biased region" description="Pro residues" evidence="1">
    <location>
        <begin position="750"/>
        <end position="765"/>
    </location>
</feature>
<reference evidence="4" key="1">
    <citation type="submission" date="2021-11" db="EMBL/GenBank/DDBJ databases">
        <title>Streptomyces corallinus and Kineosporia corallina sp. nov., two new coral-derived marine actinobacteria.</title>
        <authorList>
            <person name="Buangrab K."/>
            <person name="Sutthacheep M."/>
            <person name="Yeemin T."/>
            <person name="Harunari E."/>
            <person name="Igarashi Y."/>
            <person name="Sripreechasak P."/>
            <person name="Kanchanasin P."/>
            <person name="Tanasupawat S."/>
            <person name="Phongsopitanun W."/>
        </authorList>
    </citation>
    <scope>NUCLEOTIDE SEQUENCE</scope>
    <source>
        <strain evidence="4">JCM 31032</strain>
    </source>
</reference>
<dbReference type="EMBL" id="JAJOMB010000010">
    <property type="protein sequence ID" value="MCD5313202.1"/>
    <property type="molecule type" value="Genomic_DNA"/>
</dbReference>
<comment type="caution">
    <text evidence="4">The sequence shown here is derived from an EMBL/GenBank/DDBJ whole genome shotgun (WGS) entry which is preliminary data.</text>
</comment>
<dbReference type="AlphaFoldDB" id="A0A9X1NDK1"/>
<dbReference type="Gene3D" id="2.160.20.10">
    <property type="entry name" value="Single-stranded right-handed beta-helix, Pectin lyase-like"/>
    <property type="match status" value="1"/>
</dbReference>
<dbReference type="InterPro" id="IPR039448">
    <property type="entry name" value="Beta_helix"/>
</dbReference>
<feature type="compositionally biased region" description="Basic and acidic residues" evidence="1">
    <location>
        <begin position="777"/>
        <end position="798"/>
    </location>
</feature>
<dbReference type="SMART" id="SM00710">
    <property type="entry name" value="PbH1"/>
    <property type="match status" value="9"/>
</dbReference>
<dbReference type="Pfam" id="PF13229">
    <property type="entry name" value="Beta_helix"/>
    <property type="match status" value="1"/>
</dbReference>
<feature type="compositionally biased region" description="Basic and acidic residues" evidence="1">
    <location>
        <begin position="848"/>
        <end position="863"/>
    </location>
</feature>
<accession>A0A9X1NDK1</accession>
<dbReference type="InterPro" id="IPR012334">
    <property type="entry name" value="Pectin_lyas_fold"/>
</dbReference>
<dbReference type="RefSeq" id="WP_231444171.1">
    <property type="nucleotide sequence ID" value="NZ_JAJOMB010000010.1"/>
</dbReference>
<feature type="compositionally biased region" description="Basic and acidic residues" evidence="1">
    <location>
        <begin position="655"/>
        <end position="670"/>
    </location>
</feature>
<evidence type="ECO:0000313" key="5">
    <source>
        <dbReference type="Proteomes" id="UP001138997"/>
    </source>
</evidence>
<dbReference type="Proteomes" id="UP001138997">
    <property type="component" value="Unassembled WGS sequence"/>
</dbReference>
<protein>
    <submittedName>
        <fullName evidence="4">Right-handed parallel beta-helix repeat-containing protein</fullName>
    </submittedName>
</protein>
<evidence type="ECO:0000259" key="3">
    <source>
        <dbReference type="Pfam" id="PF13229"/>
    </source>
</evidence>
<dbReference type="InterPro" id="IPR006626">
    <property type="entry name" value="PbH1"/>
</dbReference>